<name>E4XUH6_OIKDI</name>
<dbReference type="Proteomes" id="UP000011014">
    <property type="component" value="Unassembled WGS sequence"/>
</dbReference>
<dbReference type="EMBL" id="FN653182">
    <property type="protein sequence ID" value="CBY13373.1"/>
    <property type="molecule type" value="Genomic_DNA"/>
</dbReference>
<accession>E4XUH6</accession>
<dbReference type="Proteomes" id="UP000001307">
    <property type="component" value="Unassembled WGS sequence"/>
</dbReference>
<evidence type="ECO:0000313" key="2">
    <source>
        <dbReference type="EMBL" id="CBY13373.1"/>
    </source>
</evidence>
<reference evidence="2" key="1">
    <citation type="journal article" date="2010" name="Science">
        <title>Plasticity of animal genome architecture unmasked by rapid evolution of a pelagic tunicate.</title>
        <authorList>
            <person name="Denoeud F."/>
            <person name="Henriet S."/>
            <person name="Mungpakdee S."/>
            <person name="Aury J.M."/>
            <person name="Da Silva C."/>
            <person name="Brinkmann H."/>
            <person name="Mikhaleva J."/>
            <person name="Olsen L.C."/>
            <person name="Jubin C."/>
            <person name="Canestro C."/>
            <person name="Bouquet J.M."/>
            <person name="Danks G."/>
            <person name="Poulain J."/>
            <person name="Campsteijn C."/>
            <person name="Adamski M."/>
            <person name="Cross I."/>
            <person name="Yadetie F."/>
            <person name="Muffato M."/>
            <person name="Louis A."/>
            <person name="Butcher S."/>
            <person name="Tsagkogeorga G."/>
            <person name="Konrad A."/>
            <person name="Singh S."/>
            <person name="Jensen M.F."/>
            <person name="Cong E.H."/>
            <person name="Eikeseth-Otteraa H."/>
            <person name="Noel B."/>
            <person name="Anthouard V."/>
            <person name="Porcel B.M."/>
            <person name="Kachouri-Lafond R."/>
            <person name="Nishino A."/>
            <person name="Ugolini M."/>
            <person name="Chourrout P."/>
            <person name="Nishida H."/>
            <person name="Aasland R."/>
            <person name="Huzurbazar S."/>
            <person name="Westhof E."/>
            <person name="Delsuc F."/>
            <person name="Lehrach H."/>
            <person name="Reinhardt R."/>
            <person name="Weissenbach J."/>
            <person name="Roy S.W."/>
            <person name="Artiguenave F."/>
            <person name="Postlethwait J.H."/>
            <person name="Manak J.R."/>
            <person name="Thompson E.M."/>
            <person name="Jaillon O."/>
            <person name="Du Pasquier L."/>
            <person name="Boudinot P."/>
            <person name="Liberles D.A."/>
            <person name="Volff J.N."/>
            <person name="Philippe H."/>
            <person name="Lenhard B."/>
            <person name="Roest Crollius H."/>
            <person name="Wincker P."/>
            <person name="Chourrout D."/>
        </authorList>
    </citation>
    <scope>NUCLEOTIDE SEQUENCE [LARGE SCALE GENOMIC DNA]</scope>
</reference>
<organism evidence="2">
    <name type="scientific">Oikopleura dioica</name>
    <name type="common">Tunicate</name>
    <dbReference type="NCBI Taxonomy" id="34765"/>
    <lineage>
        <taxon>Eukaryota</taxon>
        <taxon>Metazoa</taxon>
        <taxon>Chordata</taxon>
        <taxon>Tunicata</taxon>
        <taxon>Appendicularia</taxon>
        <taxon>Copelata</taxon>
        <taxon>Oikopleuridae</taxon>
        <taxon>Oikopleura</taxon>
    </lineage>
</organism>
<proteinExistence type="predicted"/>
<feature type="coiled-coil region" evidence="1">
    <location>
        <begin position="127"/>
        <end position="169"/>
    </location>
</feature>
<evidence type="ECO:0000313" key="4">
    <source>
        <dbReference type="Proteomes" id="UP000001307"/>
    </source>
</evidence>
<protein>
    <submittedName>
        <fullName evidence="2">Uncharacterized protein</fullName>
    </submittedName>
</protein>
<evidence type="ECO:0000313" key="3">
    <source>
        <dbReference type="EMBL" id="CBY34482.1"/>
    </source>
</evidence>
<evidence type="ECO:0000256" key="1">
    <source>
        <dbReference type="SAM" id="Coils"/>
    </source>
</evidence>
<gene>
    <name evidence="2" type="ORF">GSOID_T00004681001</name>
    <name evidence="3" type="ORF">GSOID_T00024506001</name>
</gene>
<dbReference type="InParanoid" id="E4XUH6"/>
<keyword evidence="1" id="KW-0175">Coiled coil</keyword>
<sequence>MECLYRLDSKRFEFPKVKNDANAPLCDWCKKKEAEFECERCESETGDQPYRFFCGRHIQKIKNHEDPSKHNYKKICELSDSGVMELMHTSNIQKSLITGQLSQLNSELEVTVEAIEGHFQSVIDGFIEEMNLQKEKTLREIEAEISKKRNDLNSQMSSTERLLDKLKILSEHNTSEKSEDENSEEKEELISSTKAQIEIEAKEIDKFQFSAGPNFVMQPFDENIKRLARQVFDYEILSEPIDFNKLKEYARKTRPIVTGSAFKFSAPRDLPIWCLRDCPVIMLPHPDLKTNGRWARKLVELQCTAAVESNLVQRARRIHQIHGCALLKCEDGISRRVMLRRIDDKFENMEDEEEMKSDRNVIELSGPELSRHQSGQKELIKLENIIEKHVELHEYTGKHKEMLTFPVRGTYTRDTSNSVTCKYDMKLKNKLSMLLAIQILKDLTEKGKELETLSWAVRAQYFLFYVDETDMAPIPIDLNAPEPLKDLKLYEILDELDVESLPPLAIECWINLNYINDRDVMNCEPFSSKFQNPEVSFALRNFLEDANEFKVEFMARIGGTDAANAWLTNITANKENIADKIKSYLDIRTHFTVPRKNS</sequence>
<dbReference type="OrthoDB" id="10492250at2759"/>
<dbReference type="AlphaFoldDB" id="E4XUH6"/>
<dbReference type="EMBL" id="FN654512">
    <property type="protein sequence ID" value="CBY34482.1"/>
    <property type="molecule type" value="Genomic_DNA"/>
</dbReference>
<keyword evidence="4" id="KW-1185">Reference proteome</keyword>